<protein>
    <submittedName>
        <fullName evidence="9">MFS general substrate transporter</fullName>
    </submittedName>
</protein>
<keyword evidence="3 7" id="KW-0812">Transmembrane</keyword>
<evidence type="ECO:0000256" key="2">
    <source>
        <dbReference type="ARBA" id="ARBA00022448"/>
    </source>
</evidence>
<feature type="region of interest" description="Disordered" evidence="6">
    <location>
        <begin position="1"/>
        <end position="27"/>
    </location>
</feature>
<feature type="transmembrane region" description="Helical" evidence="7">
    <location>
        <begin position="424"/>
        <end position="443"/>
    </location>
</feature>
<keyword evidence="2" id="KW-0813">Transport</keyword>
<dbReference type="AlphaFoldDB" id="A0AAD6YA14"/>
<feature type="transmembrane region" description="Helical" evidence="7">
    <location>
        <begin position="140"/>
        <end position="161"/>
    </location>
</feature>
<evidence type="ECO:0000256" key="5">
    <source>
        <dbReference type="ARBA" id="ARBA00023136"/>
    </source>
</evidence>
<feature type="transmembrane region" description="Helical" evidence="7">
    <location>
        <begin position="206"/>
        <end position="226"/>
    </location>
</feature>
<feature type="transmembrane region" description="Helical" evidence="7">
    <location>
        <begin position="301"/>
        <end position="326"/>
    </location>
</feature>
<evidence type="ECO:0000256" key="3">
    <source>
        <dbReference type="ARBA" id="ARBA00022692"/>
    </source>
</evidence>
<dbReference type="InterPro" id="IPR036259">
    <property type="entry name" value="MFS_trans_sf"/>
</dbReference>
<accession>A0AAD6YA14</accession>
<keyword evidence="5 7" id="KW-0472">Membrane</keyword>
<comment type="caution">
    <text evidence="9">The sequence shown here is derived from an EMBL/GenBank/DDBJ whole genome shotgun (WGS) entry which is preliminary data.</text>
</comment>
<reference evidence="9" key="1">
    <citation type="submission" date="2023-03" db="EMBL/GenBank/DDBJ databases">
        <title>Massive genome expansion in bonnet fungi (Mycena s.s.) driven by repeated elements and novel gene families across ecological guilds.</title>
        <authorList>
            <consortium name="Lawrence Berkeley National Laboratory"/>
            <person name="Harder C.B."/>
            <person name="Miyauchi S."/>
            <person name="Viragh M."/>
            <person name="Kuo A."/>
            <person name="Thoen E."/>
            <person name="Andreopoulos B."/>
            <person name="Lu D."/>
            <person name="Skrede I."/>
            <person name="Drula E."/>
            <person name="Henrissat B."/>
            <person name="Morin E."/>
            <person name="Kohler A."/>
            <person name="Barry K."/>
            <person name="LaButti K."/>
            <person name="Morin E."/>
            <person name="Salamov A."/>
            <person name="Lipzen A."/>
            <person name="Mereny Z."/>
            <person name="Hegedus B."/>
            <person name="Baldrian P."/>
            <person name="Stursova M."/>
            <person name="Weitz H."/>
            <person name="Taylor A."/>
            <person name="Grigoriev I.V."/>
            <person name="Nagy L.G."/>
            <person name="Martin F."/>
            <person name="Kauserud H."/>
        </authorList>
    </citation>
    <scope>NUCLEOTIDE SEQUENCE</scope>
    <source>
        <strain evidence="9">9144</strain>
    </source>
</reference>
<dbReference type="EMBL" id="JARJCW010000046">
    <property type="protein sequence ID" value="KAJ7204804.1"/>
    <property type="molecule type" value="Genomic_DNA"/>
</dbReference>
<proteinExistence type="predicted"/>
<evidence type="ECO:0000256" key="7">
    <source>
        <dbReference type="SAM" id="Phobius"/>
    </source>
</evidence>
<dbReference type="FunFam" id="1.20.1250.20:FF:000018">
    <property type="entry name" value="MFS transporter permease"/>
    <property type="match status" value="1"/>
</dbReference>
<evidence type="ECO:0000256" key="6">
    <source>
        <dbReference type="SAM" id="MobiDB-lite"/>
    </source>
</evidence>
<dbReference type="Gene3D" id="1.20.1250.20">
    <property type="entry name" value="MFS general substrate transporter like domains"/>
    <property type="match status" value="2"/>
</dbReference>
<gene>
    <name evidence="9" type="ORF">GGX14DRAFT_698727</name>
</gene>
<evidence type="ECO:0000259" key="8">
    <source>
        <dbReference type="PROSITE" id="PS50850"/>
    </source>
</evidence>
<dbReference type="InterPro" id="IPR020846">
    <property type="entry name" value="MFS_dom"/>
</dbReference>
<feature type="transmembrane region" description="Helical" evidence="7">
    <location>
        <begin position="455"/>
        <end position="476"/>
    </location>
</feature>
<feature type="transmembrane region" description="Helical" evidence="7">
    <location>
        <begin position="338"/>
        <end position="355"/>
    </location>
</feature>
<dbReference type="InterPro" id="IPR011701">
    <property type="entry name" value="MFS"/>
</dbReference>
<dbReference type="Proteomes" id="UP001219525">
    <property type="component" value="Unassembled WGS sequence"/>
</dbReference>
<dbReference type="GO" id="GO:0022857">
    <property type="term" value="F:transmembrane transporter activity"/>
    <property type="evidence" value="ECO:0007669"/>
    <property type="project" value="InterPro"/>
</dbReference>
<evidence type="ECO:0000313" key="10">
    <source>
        <dbReference type="Proteomes" id="UP001219525"/>
    </source>
</evidence>
<dbReference type="Pfam" id="PF07690">
    <property type="entry name" value="MFS_1"/>
    <property type="match status" value="1"/>
</dbReference>
<feature type="transmembrane region" description="Helical" evidence="7">
    <location>
        <begin position="82"/>
        <end position="101"/>
    </location>
</feature>
<feature type="transmembrane region" description="Helical" evidence="7">
    <location>
        <begin position="113"/>
        <end position="134"/>
    </location>
</feature>
<feature type="transmembrane region" description="Helical" evidence="7">
    <location>
        <begin position="390"/>
        <end position="412"/>
    </location>
</feature>
<comment type="subcellular location">
    <subcellularLocation>
        <location evidence="1">Membrane</location>
        <topology evidence="1">Multi-pass membrane protein</topology>
    </subcellularLocation>
</comment>
<organism evidence="9 10">
    <name type="scientific">Mycena pura</name>
    <dbReference type="NCBI Taxonomy" id="153505"/>
    <lineage>
        <taxon>Eukaryota</taxon>
        <taxon>Fungi</taxon>
        <taxon>Dikarya</taxon>
        <taxon>Basidiomycota</taxon>
        <taxon>Agaricomycotina</taxon>
        <taxon>Agaricomycetes</taxon>
        <taxon>Agaricomycetidae</taxon>
        <taxon>Agaricales</taxon>
        <taxon>Marasmiineae</taxon>
        <taxon>Mycenaceae</taxon>
        <taxon>Mycena</taxon>
    </lineage>
</organism>
<feature type="domain" description="Major facilitator superfamily (MFS) profile" evidence="8">
    <location>
        <begin position="43"/>
        <end position="477"/>
    </location>
</feature>
<feature type="compositionally biased region" description="Basic and acidic residues" evidence="6">
    <location>
        <begin position="1"/>
        <end position="22"/>
    </location>
</feature>
<keyword evidence="4 7" id="KW-1133">Transmembrane helix</keyword>
<feature type="transmembrane region" description="Helical" evidence="7">
    <location>
        <begin position="362"/>
        <end position="384"/>
    </location>
</feature>
<dbReference type="FunFam" id="1.20.1250.20:FF:000013">
    <property type="entry name" value="MFS general substrate transporter"/>
    <property type="match status" value="1"/>
</dbReference>
<sequence>MSSEKQMQDSKIEEAGSDHSDHSSQIIDPEEERKLVRKIDARILPITCLLYLFAYLDRSNLGNARLQGLPKDTLDGDPTGHLFDWVNSIFFFSYILCQVPATIASKLFPPRQWICAMAIGWGLSSTLMSTAFNFGGLMTARIFLGIFESGFGPVIPLYFSLFYTRAEMGTRMAYWFGFAAVAGAFGGLIAFGVQHAKNTAIHNWRLLFIIEGGPAIIMAIVTIIFLPNRPESTSFFNERERVIALDRSNRGTSADSGARVTKGGVPCLPAVEILGILNVSLPNIAHILMAFSDWRCYAGGVIYFGLNCALASISAFLPTILSTFGFTNALAQLLTGKFPPYAVAAIMLVSFSMVSDRLQSRGIFMAVATSIAGIGYVLLIAAHSNVHARYFAVFCIVGGTYTTIGLTIAWFAHNLGSETKRATGIPIFMAIGQCGSVLGSHIFPLQEGPRYIKGFAISCALEFLAAIVSIVLSISYHRENARRDALYGKPHPEARVDTSELADKANDFRYVI</sequence>
<dbReference type="PROSITE" id="PS50850">
    <property type="entry name" value="MFS"/>
    <property type="match status" value="1"/>
</dbReference>
<dbReference type="GO" id="GO:0016020">
    <property type="term" value="C:membrane"/>
    <property type="evidence" value="ECO:0007669"/>
    <property type="project" value="UniProtKB-SubCell"/>
</dbReference>
<dbReference type="PANTHER" id="PTHR43791">
    <property type="entry name" value="PERMEASE-RELATED"/>
    <property type="match status" value="1"/>
</dbReference>
<keyword evidence="10" id="KW-1185">Reference proteome</keyword>
<name>A0AAD6YA14_9AGAR</name>
<feature type="transmembrane region" description="Helical" evidence="7">
    <location>
        <begin position="173"/>
        <end position="194"/>
    </location>
</feature>
<dbReference type="PANTHER" id="PTHR43791:SF36">
    <property type="entry name" value="TRANSPORTER, PUTATIVE (AFU_ORTHOLOGUE AFUA_6G08340)-RELATED"/>
    <property type="match status" value="1"/>
</dbReference>
<dbReference type="SUPFAM" id="SSF103473">
    <property type="entry name" value="MFS general substrate transporter"/>
    <property type="match status" value="1"/>
</dbReference>
<evidence type="ECO:0000256" key="1">
    <source>
        <dbReference type="ARBA" id="ARBA00004141"/>
    </source>
</evidence>
<evidence type="ECO:0000313" key="9">
    <source>
        <dbReference type="EMBL" id="KAJ7204804.1"/>
    </source>
</evidence>
<evidence type="ECO:0000256" key="4">
    <source>
        <dbReference type="ARBA" id="ARBA00022989"/>
    </source>
</evidence>